<dbReference type="EMBL" id="JACBYV010000001">
    <property type="protein sequence ID" value="NYH72530.1"/>
    <property type="molecule type" value="Genomic_DNA"/>
</dbReference>
<evidence type="ECO:0000256" key="1">
    <source>
        <dbReference type="SAM" id="MobiDB-lite"/>
    </source>
</evidence>
<comment type="caution">
    <text evidence="2">The sequence shown here is derived from an EMBL/GenBank/DDBJ whole genome shotgun (WGS) entry which is preliminary data.</text>
</comment>
<dbReference type="InterPro" id="IPR021793">
    <property type="entry name" value="Oprl"/>
</dbReference>
<feature type="region of interest" description="Disordered" evidence="1">
    <location>
        <begin position="186"/>
        <end position="210"/>
    </location>
</feature>
<accession>A0A7Z0BN63</accession>
<gene>
    <name evidence="2" type="ORF">FHR27_001140</name>
</gene>
<organism evidence="2 3">
    <name type="scientific">Phytopseudomonas flavescens</name>
    <dbReference type="NCBI Taxonomy" id="29435"/>
    <lineage>
        <taxon>Bacteria</taxon>
        <taxon>Pseudomonadati</taxon>
        <taxon>Pseudomonadota</taxon>
        <taxon>Gammaproteobacteria</taxon>
        <taxon>Pseudomonadales</taxon>
        <taxon>Pseudomonadaceae</taxon>
        <taxon>Phytopseudomonas</taxon>
    </lineage>
</organism>
<evidence type="ECO:0000313" key="3">
    <source>
        <dbReference type="Proteomes" id="UP000578688"/>
    </source>
</evidence>
<keyword evidence="3" id="KW-1185">Reference proteome</keyword>
<evidence type="ECO:0000313" key="2">
    <source>
        <dbReference type="EMBL" id="NYH72530.1"/>
    </source>
</evidence>
<dbReference type="NCBIfam" id="NF040598">
    <property type="entry name" value="Ala_zip_lipo"/>
    <property type="match status" value="1"/>
</dbReference>
<dbReference type="Pfam" id="PF11839">
    <property type="entry name" value="Alanine_zipper"/>
    <property type="match status" value="1"/>
</dbReference>
<reference evidence="2 3" key="1">
    <citation type="submission" date="2020-07" db="EMBL/GenBank/DDBJ databases">
        <title>Genomic analyses of the natural microbiome of Caenorhabditis elegans.</title>
        <authorList>
            <person name="Samuel B."/>
        </authorList>
    </citation>
    <scope>NUCLEOTIDE SEQUENCE [LARGE SCALE GENOMIC DNA]</scope>
    <source>
        <strain evidence="2 3">BIGb0408</strain>
    </source>
</reference>
<dbReference type="Proteomes" id="UP000578688">
    <property type="component" value="Unassembled WGS sequence"/>
</dbReference>
<sequence>MDSGSLITTPLDWVGHRHPAIVACAHPVTIGYKAILDDKGQGEIRTGRTWQIDQSDSSIVHLAHSLNKRAMPRTPLIAGKRGRRKKNRNPCSSSVYLLKVTGSMYAGHFPGSGCGFNKQKTYPKGNTMNNVLKFSALALAAVLATGCSSVTKETEARLTATEDAAARSQARADEAYRKADEALAAAQKAQQTADEANERALRMLEKASRK</sequence>
<evidence type="ECO:0008006" key="4">
    <source>
        <dbReference type="Google" id="ProtNLM"/>
    </source>
</evidence>
<feature type="compositionally biased region" description="Basic and acidic residues" evidence="1">
    <location>
        <begin position="196"/>
        <end position="210"/>
    </location>
</feature>
<proteinExistence type="predicted"/>
<name>A0A7Z0BN63_9GAMM</name>
<dbReference type="AlphaFoldDB" id="A0A7Z0BN63"/>
<protein>
    <recommendedName>
        <fullName evidence="4">Major outer membrane lipoprotein I</fullName>
    </recommendedName>
</protein>